<dbReference type="EMBL" id="KV448298">
    <property type="protein sequence ID" value="OAX38381.1"/>
    <property type="molecule type" value="Genomic_DNA"/>
</dbReference>
<dbReference type="SUPFAM" id="SSF55681">
    <property type="entry name" value="Class II aaRS and biotin synthetases"/>
    <property type="match status" value="1"/>
</dbReference>
<gene>
    <name evidence="2" type="ORF">K503DRAFT_741275</name>
</gene>
<dbReference type="GO" id="GO:0004077">
    <property type="term" value="F:biotin--[biotin carboxyl-carrier protein] ligase activity"/>
    <property type="evidence" value="ECO:0007669"/>
    <property type="project" value="TreeGrafter"/>
</dbReference>
<organism evidence="2 3">
    <name type="scientific">Rhizopogon vinicolor AM-OR11-026</name>
    <dbReference type="NCBI Taxonomy" id="1314800"/>
    <lineage>
        <taxon>Eukaryota</taxon>
        <taxon>Fungi</taxon>
        <taxon>Dikarya</taxon>
        <taxon>Basidiomycota</taxon>
        <taxon>Agaricomycotina</taxon>
        <taxon>Agaricomycetes</taxon>
        <taxon>Agaricomycetidae</taxon>
        <taxon>Boletales</taxon>
        <taxon>Suillineae</taxon>
        <taxon>Rhizopogonaceae</taxon>
        <taxon>Rhizopogon</taxon>
    </lineage>
</organism>
<evidence type="ECO:0000313" key="3">
    <source>
        <dbReference type="Proteomes" id="UP000092154"/>
    </source>
</evidence>
<dbReference type="InterPro" id="IPR045864">
    <property type="entry name" value="aa-tRNA-synth_II/BPL/LPL"/>
</dbReference>
<dbReference type="STRING" id="1314800.A0A1B7N0N7"/>
<dbReference type="OrthoDB" id="10250105at2759"/>
<dbReference type="Pfam" id="PF03099">
    <property type="entry name" value="BPL_LplA_LipB"/>
    <property type="match status" value="2"/>
</dbReference>
<accession>A0A1B7N0N7</accession>
<reference evidence="2 3" key="1">
    <citation type="submission" date="2016-06" db="EMBL/GenBank/DDBJ databases">
        <title>Comparative genomics of the ectomycorrhizal sister species Rhizopogon vinicolor and Rhizopogon vesiculosus (Basidiomycota: Boletales) reveals a divergence of the mating type B locus.</title>
        <authorList>
            <consortium name="DOE Joint Genome Institute"/>
            <person name="Mujic A.B."/>
            <person name="Kuo A."/>
            <person name="Tritt A."/>
            <person name="Lipzen A."/>
            <person name="Chen C."/>
            <person name="Johnson J."/>
            <person name="Sharma A."/>
            <person name="Barry K."/>
            <person name="Grigoriev I.V."/>
            <person name="Spatafora J.W."/>
        </authorList>
    </citation>
    <scope>NUCLEOTIDE SEQUENCE [LARGE SCALE GENOMIC DNA]</scope>
    <source>
        <strain evidence="2 3">AM-OR11-026</strain>
    </source>
</reference>
<dbReference type="InParanoid" id="A0A1B7N0N7"/>
<proteinExistence type="predicted"/>
<dbReference type="Gene3D" id="3.30.930.10">
    <property type="entry name" value="Bira Bifunctional Protein, Domain 2"/>
    <property type="match status" value="1"/>
</dbReference>
<dbReference type="PROSITE" id="PS51733">
    <property type="entry name" value="BPL_LPL_CATALYTIC"/>
    <property type="match status" value="1"/>
</dbReference>
<feature type="domain" description="BPL/LPL catalytic" evidence="1">
    <location>
        <begin position="139"/>
        <end position="370"/>
    </location>
</feature>
<dbReference type="PANTHER" id="PTHR12835:SF5">
    <property type="entry name" value="BIOTIN--PROTEIN LIGASE"/>
    <property type="match status" value="1"/>
</dbReference>
<protein>
    <submittedName>
        <fullName evidence="2">Class II aaRS and biotin synthetase</fullName>
    </submittedName>
</protein>
<dbReference type="InterPro" id="IPR004143">
    <property type="entry name" value="BPL_LPL_catalytic"/>
</dbReference>
<name>A0A1B7N0N7_9AGAM</name>
<keyword evidence="3" id="KW-1185">Reference proteome</keyword>
<dbReference type="Proteomes" id="UP000092154">
    <property type="component" value="Unassembled WGS sequence"/>
</dbReference>
<dbReference type="PANTHER" id="PTHR12835">
    <property type="entry name" value="BIOTIN PROTEIN LIGASE"/>
    <property type="match status" value="1"/>
</dbReference>
<sequence>MPQFLLARPDSWYVQRRVVQELLGHLRPESAISHPHLDGDMDNESPHRPEPFVFEDANDMFHFHFPSFPSADEISDLSSHPVLELIPQNSPGSLNDKVKHVLVIRKPLTFQEENMYTPQFSPSAFFRAIDEFRSGTEGTGQGASQDSWRIGDAFMYGEVVSSTQTMFDKNPSFLRALPAPVVSLATIQLAGRGRGGNSWLSPDGCMQLSLKIRVGLKGSSSGKTNWFSLLGISGSYCWVAGTAIRPSNLVFIQYLYALAVVDACHALDPSSQWAHKVRLKWPNDIYGLFPCDKPGSKMEPRKVGGILVNTSFGGGVADVVIGCGLNILNEPPVASLAQLASSGSSASSLSVECAAAAVLVSFERIWNSFLQQEEEGFQPFMDQYLRSWLHSDQLVTLATRTPHKIARIIGITPDYGLLRTVPLSGGEFIDLQPDGNSFDMMKGLISTKKQ</sequence>
<dbReference type="AlphaFoldDB" id="A0A1B7N0N7"/>
<evidence type="ECO:0000259" key="1">
    <source>
        <dbReference type="PROSITE" id="PS51733"/>
    </source>
</evidence>
<evidence type="ECO:0000313" key="2">
    <source>
        <dbReference type="EMBL" id="OAX38381.1"/>
    </source>
</evidence>
<dbReference type="GO" id="GO:0005737">
    <property type="term" value="C:cytoplasm"/>
    <property type="evidence" value="ECO:0007669"/>
    <property type="project" value="TreeGrafter"/>
</dbReference>